<evidence type="ECO:0000313" key="4">
    <source>
        <dbReference type="Proteomes" id="UP000562982"/>
    </source>
</evidence>
<sequence>MICYQLRCDAGHEFEGWFPGSAAFDDQARRNLLSCPQCGTSHVVRALMAPAVRTAPTRVPETARPSPQAGAAIPAAMMAAMQRVRQYVEERCENVGDKFAEEALKIHHGDGEQRGIYGRASEEDCDRLVDEGVEIMAIPWVPRADG</sequence>
<evidence type="ECO:0000313" key="3">
    <source>
        <dbReference type="Proteomes" id="UP000254958"/>
    </source>
</evidence>
<evidence type="ECO:0000313" key="1">
    <source>
        <dbReference type="EMBL" id="MBB2187645.1"/>
    </source>
</evidence>
<dbReference type="EMBL" id="QQAW01000009">
    <property type="protein sequence ID" value="RDI36541.1"/>
    <property type="molecule type" value="Genomic_DNA"/>
</dbReference>
<dbReference type="Proteomes" id="UP000562982">
    <property type="component" value="Unassembled WGS sequence"/>
</dbReference>
<proteinExistence type="predicted"/>
<keyword evidence="3" id="KW-1185">Reference proteome</keyword>
<organism evidence="2 3">
    <name type="scientific">Gluconacetobacter liquefaciens</name>
    <name type="common">Acetobacter liquefaciens</name>
    <dbReference type="NCBI Taxonomy" id="89584"/>
    <lineage>
        <taxon>Bacteria</taxon>
        <taxon>Pseudomonadati</taxon>
        <taxon>Pseudomonadota</taxon>
        <taxon>Alphaproteobacteria</taxon>
        <taxon>Acetobacterales</taxon>
        <taxon>Acetobacteraceae</taxon>
        <taxon>Gluconacetobacter</taxon>
    </lineage>
</organism>
<reference evidence="1 4" key="2">
    <citation type="submission" date="2020-04" db="EMBL/GenBank/DDBJ databases">
        <title>Description of novel Gluconacetobacter.</title>
        <authorList>
            <person name="Sombolestani A."/>
        </authorList>
    </citation>
    <scope>NUCLEOTIDE SEQUENCE [LARGE SCALE GENOMIC DNA]</scope>
    <source>
        <strain evidence="1 4">LMG 1382</strain>
    </source>
</reference>
<accession>A0A370FY41</accession>
<protein>
    <submittedName>
        <fullName evidence="1">DUF1178 family protein</fullName>
    </submittedName>
</protein>
<dbReference type="RefSeq" id="WP_114728281.1">
    <property type="nucleotide sequence ID" value="NZ_BJMI01000008.1"/>
</dbReference>
<reference evidence="2 3" key="1">
    <citation type="submission" date="2018-07" db="EMBL/GenBank/DDBJ databases">
        <title>Genomic Encyclopedia of Type Strains, Phase IV (KMG-IV): sequencing the most valuable type-strain genomes for metagenomic binning, comparative biology and taxonomic classification.</title>
        <authorList>
            <person name="Goeker M."/>
        </authorList>
    </citation>
    <scope>NUCLEOTIDE SEQUENCE [LARGE SCALE GENOMIC DNA]</scope>
    <source>
        <strain evidence="2 3">DSM 5603</strain>
    </source>
</reference>
<comment type="caution">
    <text evidence="2">The sequence shown here is derived from an EMBL/GenBank/DDBJ whole genome shotgun (WGS) entry which is preliminary data.</text>
</comment>
<dbReference type="OrthoDB" id="9799894at2"/>
<dbReference type="InterPro" id="IPR009562">
    <property type="entry name" value="DUF1178"/>
</dbReference>
<name>A0A370FY41_GLULI</name>
<dbReference type="Proteomes" id="UP000254958">
    <property type="component" value="Unassembled WGS sequence"/>
</dbReference>
<gene>
    <name evidence="2" type="ORF">C7453_10959</name>
    <name evidence="1" type="ORF">HLH32_14925</name>
</gene>
<dbReference type="AlphaFoldDB" id="A0A370FY41"/>
<dbReference type="EMBL" id="JABEQI010000010">
    <property type="protein sequence ID" value="MBB2187645.1"/>
    <property type="molecule type" value="Genomic_DNA"/>
</dbReference>
<dbReference type="Pfam" id="PF06676">
    <property type="entry name" value="DUF1178"/>
    <property type="match status" value="1"/>
</dbReference>
<dbReference type="PIRSF" id="PIRSF032131">
    <property type="entry name" value="UCP032131"/>
    <property type="match status" value="1"/>
</dbReference>
<evidence type="ECO:0000313" key="2">
    <source>
        <dbReference type="EMBL" id="RDI36541.1"/>
    </source>
</evidence>